<protein>
    <recommendedName>
        <fullName evidence="4">SPW repeat-containing protein</fullName>
    </recommendedName>
</protein>
<evidence type="ECO:0000256" key="1">
    <source>
        <dbReference type="SAM" id="Phobius"/>
    </source>
</evidence>
<feature type="transmembrane region" description="Helical" evidence="1">
    <location>
        <begin position="99"/>
        <end position="120"/>
    </location>
</feature>
<keyword evidence="3" id="KW-1185">Reference proteome</keyword>
<proteinExistence type="predicted"/>
<dbReference type="RefSeq" id="WP_296930071.1">
    <property type="nucleotide sequence ID" value="NZ_CP133407.1"/>
</dbReference>
<keyword evidence="1" id="KW-0472">Membrane</keyword>
<comment type="caution">
    <text evidence="2">The sequence shown here is derived from an EMBL/GenBank/DDBJ whole genome shotgun (WGS) entry which is preliminary data.</text>
</comment>
<dbReference type="Proteomes" id="UP001230145">
    <property type="component" value="Unassembled WGS sequence"/>
</dbReference>
<feature type="transmembrane region" description="Helical" evidence="1">
    <location>
        <begin position="65"/>
        <end position="87"/>
    </location>
</feature>
<sequence length="140" mass="15066">MRLSSYPDLASRALTLALLIGGGFATGLGVEAISGHSGLSLWFLAVACVIYVAAYLGVRPLATTVTGACGFALDAVMSVPLGLLFAAKELVFPITEWGWSMFFNGVFIGFFIIFLSDYFYRRHPGRNDDDADDADRESAL</sequence>
<keyword evidence="1" id="KW-1133">Transmembrane helix</keyword>
<gene>
    <name evidence="2" type="ORF">J2S45_002065</name>
</gene>
<feature type="transmembrane region" description="Helical" evidence="1">
    <location>
        <begin position="39"/>
        <end position="58"/>
    </location>
</feature>
<evidence type="ECO:0000313" key="2">
    <source>
        <dbReference type="EMBL" id="MDP9833386.1"/>
    </source>
</evidence>
<name>A0ABT9PLN8_9ACTO</name>
<organism evidence="2 3">
    <name type="scientific">Trueperella abortisuis</name>
    <dbReference type="NCBI Taxonomy" id="445930"/>
    <lineage>
        <taxon>Bacteria</taxon>
        <taxon>Bacillati</taxon>
        <taxon>Actinomycetota</taxon>
        <taxon>Actinomycetes</taxon>
        <taxon>Actinomycetales</taxon>
        <taxon>Actinomycetaceae</taxon>
        <taxon>Trueperella</taxon>
    </lineage>
</organism>
<keyword evidence="1" id="KW-0812">Transmembrane</keyword>
<reference evidence="2 3" key="1">
    <citation type="submission" date="2023-07" db="EMBL/GenBank/DDBJ databases">
        <title>Sequencing the genomes of 1000 actinobacteria strains.</title>
        <authorList>
            <person name="Klenk H.-P."/>
        </authorList>
    </citation>
    <scope>NUCLEOTIDE SEQUENCE [LARGE SCALE GENOMIC DNA]</scope>
    <source>
        <strain evidence="2 3">DSM 19515</strain>
    </source>
</reference>
<dbReference type="EMBL" id="JAUSQL010000001">
    <property type="protein sequence ID" value="MDP9833386.1"/>
    <property type="molecule type" value="Genomic_DNA"/>
</dbReference>
<accession>A0ABT9PLN8</accession>
<evidence type="ECO:0008006" key="4">
    <source>
        <dbReference type="Google" id="ProtNLM"/>
    </source>
</evidence>
<evidence type="ECO:0000313" key="3">
    <source>
        <dbReference type="Proteomes" id="UP001230145"/>
    </source>
</evidence>